<dbReference type="Proteomes" id="UP000274841">
    <property type="component" value="Chromosome"/>
</dbReference>
<dbReference type="EMBL" id="CP031422">
    <property type="protein sequence ID" value="AZS41240.1"/>
    <property type="molecule type" value="Genomic_DNA"/>
</dbReference>
<accession>A0A3S9WMF5</accession>
<name>A0A3S9WMF5_9MICO</name>
<sequence length="163" mass="17828">MSEIPVYRAPMRSRDDLVPAGAAVERALLLGVCGLGGRLDAAPERLRDALVAVDLRHGERMARQVERFAAAPDGAPVWTRDVDGLFWLGALDGPWRFDSSPGAHEVDLMHIRSCRWLATPMPAALVPPGVEVAFARGGRNWQRIRDVDAATASVELQRRLAND</sequence>
<proteinExistence type="predicted"/>
<organism evidence="1 2">
    <name type="scientific">Microbacterium oxydans</name>
    <dbReference type="NCBI Taxonomy" id="82380"/>
    <lineage>
        <taxon>Bacteria</taxon>
        <taxon>Bacillati</taxon>
        <taxon>Actinomycetota</taxon>
        <taxon>Actinomycetes</taxon>
        <taxon>Micrococcales</taxon>
        <taxon>Microbacteriaceae</taxon>
        <taxon>Microbacterium</taxon>
    </lineage>
</organism>
<dbReference type="KEGG" id="moy:CVS54_02589"/>
<gene>
    <name evidence="1" type="ORF">CVS54_02589</name>
</gene>
<reference evidence="1 2" key="1">
    <citation type="submission" date="2018-08" db="EMBL/GenBank/DDBJ databases">
        <title>Microbacterium oxydans strain HG3.</title>
        <authorList>
            <person name="ORTET P."/>
        </authorList>
    </citation>
    <scope>NUCLEOTIDE SEQUENCE [LARGE SCALE GENOMIC DNA]</scope>
    <source>
        <strain evidence="1 2">HG3</strain>
    </source>
</reference>
<evidence type="ECO:0000313" key="2">
    <source>
        <dbReference type="Proteomes" id="UP000274841"/>
    </source>
</evidence>
<protein>
    <recommendedName>
        <fullName evidence="3">GAF domain-containing protein</fullName>
    </recommendedName>
</protein>
<evidence type="ECO:0000313" key="1">
    <source>
        <dbReference type="EMBL" id="AZS41240.1"/>
    </source>
</evidence>
<dbReference type="AlphaFoldDB" id="A0A3S9WMF5"/>
<evidence type="ECO:0008006" key="3">
    <source>
        <dbReference type="Google" id="ProtNLM"/>
    </source>
</evidence>